<dbReference type="GO" id="GO:0004805">
    <property type="term" value="F:trehalose-phosphatase activity"/>
    <property type="evidence" value="ECO:0007669"/>
    <property type="project" value="TreeGrafter"/>
</dbReference>
<reference evidence="3" key="2">
    <citation type="submission" date="2023-04" db="EMBL/GenBank/DDBJ databases">
        <title>Paracnuella aquatica gen. nov., sp. nov., a member of the family Chitinophagaceae isolated from a hot spring.</title>
        <authorList>
            <person name="Wang C."/>
        </authorList>
    </citation>
    <scope>NUCLEOTIDE SEQUENCE</scope>
    <source>
        <strain evidence="3">LB-8</strain>
    </source>
</reference>
<dbReference type="Pfam" id="PF00982">
    <property type="entry name" value="Glyco_transf_20"/>
    <property type="match status" value="1"/>
</dbReference>
<dbReference type="NCBIfam" id="NF011071">
    <property type="entry name" value="PRK14501.1"/>
    <property type="match status" value="1"/>
</dbReference>
<comment type="similarity">
    <text evidence="2">Belongs to the glycosyltransferase 20 family.</text>
</comment>
<dbReference type="RefSeq" id="WP_279297775.1">
    <property type="nucleotide sequence ID" value="NZ_JAOTIF010000011.1"/>
</dbReference>
<dbReference type="Gene3D" id="3.40.50.2000">
    <property type="entry name" value="Glycogen Phosphorylase B"/>
    <property type="match status" value="2"/>
</dbReference>
<dbReference type="Gene3D" id="3.40.50.1000">
    <property type="entry name" value="HAD superfamily/HAD-like"/>
    <property type="match status" value="1"/>
</dbReference>
<accession>A0A9X2XXF8</accession>
<gene>
    <name evidence="3" type="ORF">OCK74_14540</name>
</gene>
<proteinExistence type="inferred from homology"/>
<dbReference type="InterPro" id="IPR036412">
    <property type="entry name" value="HAD-like_sf"/>
</dbReference>
<dbReference type="GO" id="GO:0003825">
    <property type="term" value="F:alpha,alpha-trehalose-phosphate synthase (UDP-forming) activity"/>
    <property type="evidence" value="ECO:0007669"/>
    <property type="project" value="TreeGrafter"/>
</dbReference>
<dbReference type="PANTHER" id="PTHR10788:SF106">
    <property type="entry name" value="BCDNA.GH08860"/>
    <property type="match status" value="1"/>
</dbReference>
<dbReference type="InterPro" id="IPR001830">
    <property type="entry name" value="Glyco_trans_20"/>
</dbReference>
<evidence type="ECO:0000313" key="4">
    <source>
        <dbReference type="Proteomes" id="UP001155483"/>
    </source>
</evidence>
<dbReference type="Pfam" id="PF02358">
    <property type="entry name" value="Trehalose_PPase"/>
    <property type="match status" value="1"/>
</dbReference>
<protein>
    <submittedName>
        <fullName evidence="3">Bifunctional alpha,alpha-trehalose-phosphate synthase (UDP-forming)/trehalose-phosphatase</fullName>
    </submittedName>
</protein>
<dbReference type="EMBL" id="JAOTIF010000011">
    <property type="protein sequence ID" value="MCU7550337.1"/>
    <property type="molecule type" value="Genomic_DNA"/>
</dbReference>
<evidence type="ECO:0000256" key="1">
    <source>
        <dbReference type="ARBA" id="ARBA00006330"/>
    </source>
</evidence>
<comment type="similarity">
    <text evidence="1">In the C-terminal section; belongs to the trehalose phosphatase family.</text>
</comment>
<dbReference type="Gene3D" id="3.30.70.1020">
    <property type="entry name" value="Trehalose-6-phosphate phosphatase related protein, domain 2"/>
    <property type="match status" value="1"/>
</dbReference>
<dbReference type="CDD" id="cd01627">
    <property type="entry name" value="HAD_TPP"/>
    <property type="match status" value="1"/>
</dbReference>
<reference evidence="3" key="1">
    <citation type="submission" date="2022-09" db="EMBL/GenBank/DDBJ databases">
        <authorList>
            <person name="Yuan C."/>
            <person name="Ke Z."/>
        </authorList>
    </citation>
    <scope>NUCLEOTIDE SEQUENCE</scope>
    <source>
        <strain evidence="3">LB-8</strain>
    </source>
</reference>
<dbReference type="NCBIfam" id="TIGR00685">
    <property type="entry name" value="T6PP"/>
    <property type="match status" value="1"/>
</dbReference>
<dbReference type="InterPro" id="IPR003337">
    <property type="entry name" value="Trehalose_PPase"/>
</dbReference>
<dbReference type="PANTHER" id="PTHR10788">
    <property type="entry name" value="TREHALOSE-6-PHOSPHATE SYNTHASE"/>
    <property type="match status" value="1"/>
</dbReference>
<name>A0A9X2XXF8_9BACT</name>
<dbReference type="NCBIfam" id="TIGR01484">
    <property type="entry name" value="HAD-SF-IIB"/>
    <property type="match status" value="1"/>
</dbReference>
<dbReference type="InterPro" id="IPR023214">
    <property type="entry name" value="HAD_sf"/>
</dbReference>
<evidence type="ECO:0000313" key="3">
    <source>
        <dbReference type="EMBL" id="MCU7550337.1"/>
    </source>
</evidence>
<dbReference type="Proteomes" id="UP001155483">
    <property type="component" value="Unassembled WGS sequence"/>
</dbReference>
<dbReference type="AlphaFoldDB" id="A0A9X2XXF8"/>
<dbReference type="GO" id="GO:0005829">
    <property type="term" value="C:cytosol"/>
    <property type="evidence" value="ECO:0007669"/>
    <property type="project" value="TreeGrafter"/>
</dbReference>
<dbReference type="SUPFAM" id="SSF53756">
    <property type="entry name" value="UDP-Glycosyltransferase/glycogen phosphorylase"/>
    <property type="match status" value="1"/>
</dbReference>
<sequence>MGRLLIISNRLPYTIDRSGEDIVVRQSSGGLVSAIKSCLERTRAQSDHFTAQIWMGSLDASKEDWKILNDMDALESDFSIEPVFVDKEIYDAYYNGFANSILWPLFHYFPSLVEYKKEYFQAYKLVNQAFADALNKIYQPGDVIWVHDYQLMALPQLFRQYQPDAAIGFFLHIPFPSYELFRLLPSEWRQYILLGLLGADLIGFHTHDYVQHFIQSVKMLLRVETQYNSIYYNDRIIKADLFPIGIDYRKFRDAITDEAVVTICTRLEEKFYDKKLIFSVDRLDYTKGLDHRLKSFEEFLERYPEWRGKVVFIFNVVPSRKVIPAYVDRKRKIEEQVSTINGRFSSLDWQPLIYRFNHLSFEELCALYQTADVALITPLRDGMNLVAKEYVASCIDKGVLILSELTGAASELSEAILVNPTDSEEVATSINTALTMPLTEQRYRLSYMQKRLAEYDVKKWINDFLDQLAFVKGEQDKLKVDVLDIVTIDKMMNEFSAASKRCILLDYDGTLIPYQKLPNLAVPSKDVLELLDQLSKDENNEIVVISGRDTETLEKWLGHLPINLVSEHGACLRIKNEDWQTLATSSPEWKEEIRPILQLFVTRCAGSFIEEKKNTIAWHYRNTSPDLGFIRSRELFNNLRQLITNTPLQVVDGNKVIEVRMIGLDKGSTALNMVARFNPDFTLCIGDDTTDEDMFRILRDKAFTIKVGSGNTSAQYKLLHQRDVLPLLRRFVMPVKSKNLEINA</sequence>
<keyword evidence="4" id="KW-1185">Reference proteome</keyword>
<evidence type="ECO:0000256" key="2">
    <source>
        <dbReference type="ARBA" id="ARBA00008799"/>
    </source>
</evidence>
<dbReference type="InterPro" id="IPR006379">
    <property type="entry name" value="HAD-SF_hydro_IIB"/>
</dbReference>
<dbReference type="GO" id="GO:0005992">
    <property type="term" value="P:trehalose biosynthetic process"/>
    <property type="evidence" value="ECO:0007669"/>
    <property type="project" value="InterPro"/>
</dbReference>
<comment type="caution">
    <text evidence="3">The sequence shown here is derived from an EMBL/GenBank/DDBJ whole genome shotgun (WGS) entry which is preliminary data.</text>
</comment>
<dbReference type="SUPFAM" id="SSF56784">
    <property type="entry name" value="HAD-like"/>
    <property type="match status" value="1"/>
</dbReference>
<organism evidence="3 4">
    <name type="scientific">Paraflavisolibacter caeni</name>
    <dbReference type="NCBI Taxonomy" id="2982496"/>
    <lineage>
        <taxon>Bacteria</taxon>
        <taxon>Pseudomonadati</taxon>
        <taxon>Bacteroidota</taxon>
        <taxon>Chitinophagia</taxon>
        <taxon>Chitinophagales</taxon>
        <taxon>Chitinophagaceae</taxon>
        <taxon>Paraflavisolibacter</taxon>
    </lineage>
</organism>
<dbReference type="CDD" id="cd03788">
    <property type="entry name" value="GT20_TPS"/>
    <property type="match status" value="1"/>
</dbReference>